<dbReference type="Pfam" id="PF14559">
    <property type="entry name" value="TPR_19"/>
    <property type="match status" value="1"/>
</dbReference>
<dbReference type="EMBL" id="PGTO01000002">
    <property type="protein sequence ID" value="RAU23206.1"/>
    <property type="molecule type" value="Genomic_DNA"/>
</dbReference>
<reference evidence="2 3" key="1">
    <citation type="submission" date="2017-11" db="EMBL/GenBank/DDBJ databases">
        <title>Draft genome sequence of magnetotactic bacterium Magnetospirillum kuznetsovii LBB-42.</title>
        <authorList>
            <person name="Grouzdev D.S."/>
            <person name="Rysina M.S."/>
            <person name="Baslerov R.V."/>
            <person name="Koziaeva V."/>
        </authorList>
    </citation>
    <scope>NUCLEOTIDE SEQUENCE [LARGE SCALE GENOMIC DNA]</scope>
    <source>
        <strain evidence="2 3">LBB-42</strain>
    </source>
</reference>
<evidence type="ECO:0000313" key="3">
    <source>
        <dbReference type="Proteomes" id="UP000251075"/>
    </source>
</evidence>
<dbReference type="RefSeq" id="WP_112142404.1">
    <property type="nucleotide sequence ID" value="NZ_PGTO01000002.1"/>
</dbReference>
<dbReference type="InterPro" id="IPR019734">
    <property type="entry name" value="TPR_rpt"/>
</dbReference>
<dbReference type="SUPFAM" id="SSF48452">
    <property type="entry name" value="TPR-like"/>
    <property type="match status" value="3"/>
</dbReference>
<evidence type="ECO:0000313" key="2">
    <source>
        <dbReference type="EMBL" id="RAU23206.1"/>
    </source>
</evidence>
<dbReference type="OrthoDB" id="9766710at2"/>
<feature type="repeat" description="TPR" evidence="1">
    <location>
        <begin position="518"/>
        <end position="551"/>
    </location>
</feature>
<dbReference type="AlphaFoldDB" id="A0A364P1N2"/>
<accession>A0A364P1N2</accession>
<protein>
    <recommendedName>
        <fullName evidence="4">Tetratricopeptide repeat protein</fullName>
    </recommendedName>
</protein>
<dbReference type="InterPro" id="IPR011990">
    <property type="entry name" value="TPR-like_helical_dom_sf"/>
</dbReference>
<dbReference type="PANTHER" id="PTHR12558">
    <property type="entry name" value="CELL DIVISION CYCLE 16,23,27"/>
    <property type="match status" value="1"/>
</dbReference>
<dbReference type="Proteomes" id="UP000251075">
    <property type="component" value="Unassembled WGS sequence"/>
</dbReference>
<feature type="repeat" description="TPR" evidence="1">
    <location>
        <begin position="415"/>
        <end position="448"/>
    </location>
</feature>
<evidence type="ECO:0008006" key="4">
    <source>
        <dbReference type="Google" id="ProtNLM"/>
    </source>
</evidence>
<sequence>MVISVGRLWSLAVVVAALWGCMPQSGGRTGRDDGDMADESRLEAGLGAYLAGRFAQSHGDTRAAADYFTTASRRDPDNLDLQQRAFTLLVAEGRLDEAAVMAERLLIIDGEAALPSMMMGARDGRDGRFAAAEKRFAILPKKGINGFLGPLLTAWAKAGQGDFDGGLALLAPREETSSFAPIYEFHAGLMAEQAGRPDLAEGHYKAALAAQTSVRTVEAVGTFYQRAGRMDAAAELYQRYLKEHGDRSLLDARRLLAAGAGPPATVATAADGLAEAMFDTASLVRQGNAHDLALVFSRLALALRPDFPMAQILVADTLGHQKRLAEANEVYRAIPVSAQVSGFARLRLAVNLDEMGEVDRAIAELKSLAAATPDNHDALMALGDVQRRHKRFAEAADTYDLALVKAGGSADSRNWGLFYARGIALERSHQWPKAEKDFLEALRLKPDQPDVLNYLGYTWVDQGINLEKGRKLIERAVELRPNDGAIVDSLGWALYRMGEFQASVRYLERAAELKAEDPTINEHLGDALWQVGRYDEARFQWKRAMSLDPEPEQIDPLKAKISTGQLPGQPLK</sequence>
<gene>
    <name evidence="2" type="ORF">CU669_03340</name>
</gene>
<keyword evidence="3" id="KW-1185">Reference proteome</keyword>
<dbReference type="Gene3D" id="1.25.40.10">
    <property type="entry name" value="Tetratricopeptide repeat domain"/>
    <property type="match status" value="3"/>
</dbReference>
<proteinExistence type="predicted"/>
<comment type="caution">
    <text evidence="2">The sequence shown here is derived from an EMBL/GenBank/DDBJ whole genome shotgun (WGS) entry which is preliminary data.</text>
</comment>
<organism evidence="2 3">
    <name type="scientific">Paramagnetospirillum kuznetsovii</name>
    <dbReference type="NCBI Taxonomy" id="2053833"/>
    <lineage>
        <taxon>Bacteria</taxon>
        <taxon>Pseudomonadati</taxon>
        <taxon>Pseudomonadota</taxon>
        <taxon>Alphaproteobacteria</taxon>
        <taxon>Rhodospirillales</taxon>
        <taxon>Magnetospirillaceae</taxon>
        <taxon>Paramagnetospirillum</taxon>
    </lineage>
</organism>
<name>A0A364P1N2_9PROT</name>
<dbReference type="PANTHER" id="PTHR12558:SF13">
    <property type="entry name" value="CELL DIVISION CYCLE PROTEIN 27 HOMOLOG"/>
    <property type="match status" value="1"/>
</dbReference>
<dbReference type="PROSITE" id="PS50005">
    <property type="entry name" value="TPR"/>
    <property type="match status" value="2"/>
</dbReference>
<keyword evidence="1" id="KW-0802">TPR repeat</keyword>
<evidence type="ECO:0000256" key="1">
    <source>
        <dbReference type="PROSITE-ProRule" id="PRU00339"/>
    </source>
</evidence>
<dbReference type="SMART" id="SM00028">
    <property type="entry name" value="TPR"/>
    <property type="match status" value="8"/>
</dbReference>
<dbReference type="Pfam" id="PF13432">
    <property type="entry name" value="TPR_16"/>
    <property type="match status" value="3"/>
</dbReference>